<dbReference type="Proteomes" id="UP000320857">
    <property type="component" value="Unassembled WGS sequence"/>
</dbReference>
<gene>
    <name evidence="2" type="ORF">FNX44_005730</name>
    <name evidence="1" type="ORF">H3147_10215</name>
</gene>
<reference evidence="4" key="2">
    <citation type="submission" date="2020-05" db="EMBL/GenBank/DDBJ databases">
        <title>Classification of alakaliphilic streptomycetes isolated from an alkaline soil next to Lonar Crater, India and a proposal for the recognition of Streptomyces alkaliterrae sp. nov.</title>
        <authorList>
            <person name="Golinska P."/>
        </authorList>
    </citation>
    <scope>NUCLEOTIDE SEQUENCE [LARGE SCALE GENOMIC DNA]</scope>
    <source>
        <strain evidence="4">OF8</strain>
    </source>
</reference>
<proteinExistence type="predicted"/>
<evidence type="ECO:0000313" key="2">
    <source>
        <dbReference type="EMBL" id="MQS01384.1"/>
    </source>
</evidence>
<dbReference type="AlphaFoldDB" id="A0A5P0YLZ8"/>
<dbReference type="EMBL" id="JABJXA010000046">
    <property type="protein sequence ID" value="MBB1259211.1"/>
    <property type="molecule type" value="Genomic_DNA"/>
</dbReference>
<protein>
    <submittedName>
        <fullName evidence="2">Uncharacterized protein</fullName>
    </submittedName>
</protein>
<evidence type="ECO:0000313" key="1">
    <source>
        <dbReference type="EMBL" id="MBB1259211.1"/>
    </source>
</evidence>
<reference evidence="1" key="3">
    <citation type="journal article" name="Syst. Appl. Microbiol.">
        <title>Streptomyces alkaliterrae sp. nov., isolated from an alkaline soil, and emended descriptions of Streptomyces alkaliphilus, Streptomyces calidiresistens and Streptomyces durbertensis.</title>
        <authorList>
            <person name="Swiecimska M."/>
            <person name="Golinska P."/>
            <person name="Nouioui I."/>
            <person name="Wypij M."/>
            <person name="Rai M."/>
            <person name="Sangal V."/>
            <person name="Goodfellow M."/>
        </authorList>
    </citation>
    <scope>NUCLEOTIDE SEQUENCE</scope>
    <source>
        <strain evidence="1">OF8</strain>
    </source>
</reference>
<sequence>MGGAGGPHVLTLRLLPEEELNGDPAQCVELAVTRRGGDTITVTSLRLTPSDLVRLRTEADLALDEIRAEVLRAEATWCQVIGRWFEEGRAAVDSFTPDVALLTRVLEGLRASL</sequence>
<comment type="caution">
    <text evidence="2">The sequence shown here is derived from an EMBL/GenBank/DDBJ whole genome shotgun (WGS) entry which is preliminary data.</text>
</comment>
<keyword evidence="3" id="KW-1185">Reference proteome</keyword>
<dbReference type="EMBL" id="VJYK02000038">
    <property type="protein sequence ID" value="MQS01384.1"/>
    <property type="molecule type" value="Genomic_DNA"/>
</dbReference>
<organism evidence="2 3">
    <name type="scientific">Streptomyces alkaliterrae</name>
    <dbReference type="NCBI Taxonomy" id="2213162"/>
    <lineage>
        <taxon>Bacteria</taxon>
        <taxon>Bacillati</taxon>
        <taxon>Actinomycetota</taxon>
        <taxon>Actinomycetes</taxon>
        <taxon>Kitasatosporales</taxon>
        <taxon>Streptomycetaceae</taxon>
        <taxon>Streptomyces</taxon>
    </lineage>
</organism>
<evidence type="ECO:0000313" key="4">
    <source>
        <dbReference type="Proteomes" id="UP000517765"/>
    </source>
</evidence>
<dbReference type="Proteomes" id="UP000517765">
    <property type="component" value="Unassembled WGS sequence"/>
</dbReference>
<accession>A0A5P0YLZ8</accession>
<reference evidence="2 3" key="1">
    <citation type="submission" date="2019-10" db="EMBL/GenBank/DDBJ databases">
        <title>Streptomyces sp. nov., a novel actinobacterium isolated from alkaline environment.</title>
        <authorList>
            <person name="Golinska P."/>
        </authorList>
    </citation>
    <scope>NUCLEOTIDE SEQUENCE [LARGE SCALE GENOMIC DNA]</scope>
    <source>
        <strain evidence="2 3">OF1</strain>
    </source>
</reference>
<evidence type="ECO:0000313" key="3">
    <source>
        <dbReference type="Proteomes" id="UP000320857"/>
    </source>
</evidence>
<dbReference type="OrthoDB" id="4225958at2"/>
<name>A0A5P0YLZ8_9ACTN</name>